<evidence type="ECO:0000256" key="2">
    <source>
        <dbReference type="ARBA" id="ARBA00023125"/>
    </source>
</evidence>
<evidence type="ECO:0000259" key="8">
    <source>
        <dbReference type="PROSITE" id="PS50071"/>
    </source>
</evidence>
<dbReference type="SMART" id="SM00389">
    <property type="entry name" value="HOX"/>
    <property type="match status" value="1"/>
</dbReference>
<dbReference type="PRINTS" id="PR00031">
    <property type="entry name" value="HTHREPRESSR"/>
</dbReference>
<dbReference type="InterPro" id="IPR020479">
    <property type="entry name" value="HD_metazoa"/>
</dbReference>
<dbReference type="InterPro" id="IPR001356">
    <property type="entry name" value="HD"/>
</dbReference>
<feature type="region of interest" description="Disordered" evidence="7">
    <location>
        <begin position="1"/>
        <end position="31"/>
    </location>
</feature>
<evidence type="ECO:0000313" key="10">
    <source>
        <dbReference type="Proteomes" id="UP000007875"/>
    </source>
</evidence>
<dbReference type="PANTHER" id="PTHR24327">
    <property type="entry name" value="HOMEOBOX PROTEIN"/>
    <property type="match status" value="1"/>
</dbReference>
<evidence type="ECO:0000256" key="6">
    <source>
        <dbReference type="RuleBase" id="RU000682"/>
    </source>
</evidence>
<dbReference type="InParanoid" id="H2Z671"/>
<feature type="domain" description="Homeobox" evidence="8">
    <location>
        <begin position="237"/>
        <end position="297"/>
    </location>
</feature>
<accession>H2Z671</accession>
<dbReference type="GeneTree" id="ENSGT00940000167651"/>
<dbReference type="GO" id="GO:0030154">
    <property type="term" value="P:cell differentiation"/>
    <property type="evidence" value="ECO:0007669"/>
    <property type="project" value="TreeGrafter"/>
</dbReference>
<evidence type="ECO:0000256" key="1">
    <source>
        <dbReference type="ARBA" id="ARBA00007916"/>
    </source>
</evidence>
<feature type="region of interest" description="Disordered" evidence="7">
    <location>
        <begin position="170"/>
        <end position="241"/>
    </location>
</feature>
<dbReference type="GO" id="GO:0005634">
    <property type="term" value="C:nucleus"/>
    <property type="evidence" value="ECO:0007669"/>
    <property type="project" value="UniProtKB-SubCell"/>
</dbReference>
<organism evidence="9 10">
    <name type="scientific">Ciona savignyi</name>
    <name type="common">Pacific transparent sea squirt</name>
    <dbReference type="NCBI Taxonomy" id="51511"/>
    <lineage>
        <taxon>Eukaryota</taxon>
        <taxon>Metazoa</taxon>
        <taxon>Chordata</taxon>
        <taxon>Tunicata</taxon>
        <taxon>Ascidiacea</taxon>
        <taxon>Phlebobranchia</taxon>
        <taxon>Cionidae</taxon>
        <taxon>Ciona</taxon>
    </lineage>
</organism>
<keyword evidence="2 5" id="KW-0238">DNA-binding</keyword>
<evidence type="ECO:0000256" key="4">
    <source>
        <dbReference type="ARBA" id="ARBA00023242"/>
    </source>
</evidence>
<reference evidence="9" key="3">
    <citation type="submission" date="2025-09" db="UniProtKB">
        <authorList>
            <consortium name="Ensembl"/>
        </authorList>
    </citation>
    <scope>IDENTIFICATION</scope>
</reference>
<evidence type="ECO:0000256" key="5">
    <source>
        <dbReference type="PROSITE-ProRule" id="PRU00108"/>
    </source>
</evidence>
<keyword evidence="4 5" id="KW-0539">Nucleus</keyword>
<sequence>MENAVESTNVIHPIDDATGASSNSTPPPRNDARLWMHGIKKEPPDNSCHQQPASSAGRIESTYNHSAGLFPINSFDMQYNDHKQMAAAENARAYYNHHAYVGTNAMNLHQIPPSPTFAERKRNMERGFDPNSYISKQQAATDYPHRMPYFQETAAYNSALHQPIMRTISSPRSVDSRDESVFHNSSTVAGNPDTDDKYHQSLSSSSFFGDVDEGARDSDTEVSSAQNGDAGGRVKGKKARKPRTIYTSYQLQQLVRRFQRTQYLALPERAELAASLGVTQTQIKIWFQNRRSKYKKLLKQQLLHKHHGGGDIMSMGLGFGGQSMDDHSVHFMPPGYTEQYVPESVWDNDSMGRSRNDTYHRPQALPEQNQYPVVKETGEVTDCRMVAPQLHWDTQYHMDPSHHYNNIPVTHQAGIPQNGRNHADVIDSHAAPLTGVSTSMRREGLLQWGSS</sequence>
<reference evidence="10" key="1">
    <citation type="submission" date="2003-08" db="EMBL/GenBank/DDBJ databases">
        <authorList>
            <person name="Birren B."/>
            <person name="Nusbaum C."/>
            <person name="Abebe A."/>
            <person name="Abouelleil A."/>
            <person name="Adekoya E."/>
            <person name="Ait-zahra M."/>
            <person name="Allen N."/>
            <person name="Allen T."/>
            <person name="An P."/>
            <person name="Anderson M."/>
            <person name="Anderson S."/>
            <person name="Arachchi H."/>
            <person name="Armbruster J."/>
            <person name="Bachantsang P."/>
            <person name="Baldwin J."/>
            <person name="Barry A."/>
            <person name="Bayul T."/>
            <person name="Blitshsteyn B."/>
            <person name="Bloom T."/>
            <person name="Blye J."/>
            <person name="Boguslavskiy L."/>
            <person name="Borowsky M."/>
            <person name="Boukhgalter B."/>
            <person name="Brunache A."/>
            <person name="Butler J."/>
            <person name="Calixte N."/>
            <person name="Calvo S."/>
            <person name="Camarata J."/>
            <person name="Campo K."/>
            <person name="Chang J."/>
            <person name="Cheshatsang Y."/>
            <person name="Citroen M."/>
            <person name="Collymore A."/>
            <person name="Considine T."/>
            <person name="Cook A."/>
            <person name="Cooke P."/>
            <person name="Corum B."/>
            <person name="Cuomo C."/>
            <person name="David R."/>
            <person name="Dawoe T."/>
            <person name="Degray S."/>
            <person name="Dodge S."/>
            <person name="Dooley K."/>
            <person name="Dorje P."/>
            <person name="Dorjee K."/>
            <person name="Dorris L."/>
            <person name="Duffey N."/>
            <person name="Dupes A."/>
            <person name="Elkins T."/>
            <person name="Engels R."/>
            <person name="Erickson J."/>
            <person name="Farina A."/>
            <person name="Faro S."/>
            <person name="Ferreira P."/>
            <person name="Fischer H."/>
            <person name="Fitzgerald M."/>
            <person name="Foley K."/>
            <person name="Gage D."/>
            <person name="Galagan J."/>
            <person name="Gearin G."/>
            <person name="Gnerre S."/>
            <person name="Gnirke A."/>
            <person name="Goyette A."/>
            <person name="Graham J."/>
            <person name="Grandbois E."/>
            <person name="Gyaltsen K."/>
            <person name="Hafez N."/>
            <person name="Hagopian D."/>
            <person name="Hagos B."/>
            <person name="Hall J."/>
            <person name="Hatcher B."/>
            <person name="Heller A."/>
            <person name="Higgins H."/>
            <person name="Honan T."/>
            <person name="Horn A."/>
            <person name="Houde N."/>
            <person name="Hughes L."/>
            <person name="Hulme W."/>
            <person name="Husby E."/>
            <person name="Iliev I."/>
            <person name="Jaffe D."/>
            <person name="Jones C."/>
            <person name="Kamal M."/>
            <person name="Kamat A."/>
            <person name="Kamvysselis M."/>
            <person name="Karlsson E."/>
            <person name="Kells C."/>
            <person name="Kieu A."/>
            <person name="Kisner P."/>
            <person name="Kodira C."/>
            <person name="Kulbokas E."/>
            <person name="Labutti K."/>
            <person name="Lama D."/>
            <person name="Landers T."/>
            <person name="Leger J."/>
            <person name="Levine S."/>
            <person name="Lewis D."/>
            <person name="Lewis T."/>
            <person name="Lindblad-toh K."/>
            <person name="Liu X."/>
            <person name="Lokyitsang T."/>
            <person name="Lokyitsang Y."/>
            <person name="Lucien O."/>
            <person name="Lui A."/>
            <person name="Ma L.J."/>
            <person name="Mabbitt R."/>
            <person name="Macdonald J."/>
            <person name="Maclean C."/>
            <person name="Major J."/>
            <person name="Manning J."/>
            <person name="Marabella R."/>
            <person name="Maru K."/>
            <person name="Matthews C."/>
            <person name="Mauceli E."/>
            <person name="Mccarthy M."/>
            <person name="Mcdonough S."/>
            <person name="Mcghee T."/>
            <person name="Meldrim J."/>
            <person name="Meneus L."/>
            <person name="Mesirov J."/>
            <person name="Mihalev A."/>
            <person name="Mihova T."/>
            <person name="Mikkelsen T."/>
            <person name="Mlenga V."/>
            <person name="Moru K."/>
            <person name="Mozes J."/>
            <person name="Mulrain L."/>
            <person name="Munson G."/>
            <person name="Naylor J."/>
            <person name="Newes C."/>
            <person name="Nguyen C."/>
            <person name="Nguyen N."/>
            <person name="Nguyen T."/>
            <person name="Nicol R."/>
            <person name="Nielsen C."/>
            <person name="Nizzari M."/>
            <person name="Norbu C."/>
            <person name="Norbu N."/>
            <person name="O'donnell P."/>
            <person name="Okoawo O."/>
            <person name="O'leary S."/>
            <person name="Omotosho B."/>
            <person name="O'neill K."/>
            <person name="Osman S."/>
            <person name="Parker S."/>
            <person name="Perrin D."/>
            <person name="Phunkhang P."/>
            <person name="Piqani B."/>
            <person name="Purcell S."/>
            <person name="Rachupka T."/>
            <person name="Ramasamy U."/>
            <person name="Rameau R."/>
            <person name="Ray V."/>
            <person name="Raymond C."/>
            <person name="Retta R."/>
            <person name="Richardson S."/>
            <person name="Rise C."/>
            <person name="Rodriguez J."/>
            <person name="Rogers J."/>
            <person name="Rogov P."/>
            <person name="Rutman M."/>
            <person name="Schupbach R."/>
            <person name="Seaman C."/>
            <person name="Settipalli S."/>
            <person name="Sharpe T."/>
            <person name="Sheridan J."/>
            <person name="Sherpa N."/>
            <person name="Shi J."/>
            <person name="Smirnov S."/>
            <person name="Smith C."/>
            <person name="Sougnez C."/>
            <person name="Spencer B."/>
            <person name="Stalker J."/>
            <person name="Stange-thomann N."/>
            <person name="Stavropoulos S."/>
            <person name="Stetson K."/>
            <person name="Stone C."/>
            <person name="Stone S."/>
            <person name="Stubbs M."/>
            <person name="Talamas J."/>
            <person name="Tchuinga P."/>
            <person name="Tenzing P."/>
            <person name="Tesfaye S."/>
            <person name="Theodore J."/>
            <person name="Thoulutsang Y."/>
            <person name="Topham K."/>
            <person name="Towey S."/>
            <person name="Tsamla T."/>
            <person name="Tsomo N."/>
            <person name="Vallee D."/>
            <person name="Vassiliev H."/>
            <person name="Venkataraman V."/>
            <person name="Vinson J."/>
            <person name="Vo A."/>
            <person name="Wade C."/>
            <person name="Wang S."/>
            <person name="Wangchuk T."/>
            <person name="Wangdi T."/>
            <person name="Whittaker C."/>
            <person name="Wilkinson J."/>
            <person name="Wu Y."/>
            <person name="Wyman D."/>
            <person name="Yadav S."/>
            <person name="Yang S."/>
            <person name="Yang X."/>
            <person name="Yeager S."/>
            <person name="Yee E."/>
            <person name="Young G."/>
            <person name="Zainoun J."/>
            <person name="Zembeck L."/>
            <person name="Zimmer A."/>
            <person name="Zody M."/>
            <person name="Lander E."/>
        </authorList>
    </citation>
    <scope>NUCLEOTIDE SEQUENCE [LARGE SCALE GENOMIC DNA]</scope>
</reference>
<dbReference type="Ensembl" id="ENSCSAVT00000013232.1">
    <property type="protein sequence ID" value="ENSCSAVP00000013083.1"/>
    <property type="gene ID" value="ENSCSAVG00000007686.1"/>
</dbReference>
<dbReference type="HOGENOM" id="CLU_606847_0_0_1"/>
<reference evidence="9" key="2">
    <citation type="submission" date="2025-08" db="UniProtKB">
        <authorList>
            <consortium name="Ensembl"/>
        </authorList>
    </citation>
    <scope>IDENTIFICATION</scope>
</reference>
<feature type="DNA-binding region" description="Homeobox" evidence="5">
    <location>
        <begin position="239"/>
        <end position="298"/>
    </location>
</feature>
<dbReference type="GO" id="GO:0000978">
    <property type="term" value="F:RNA polymerase II cis-regulatory region sequence-specific DNA binding"/>
    <property type="evidence" value="ECO:0007669"/>
    <property type="project" value="TreeGrafter"/>
</dbReference>
<dbReference type="Pfam" id="PF00046">
    <property type="entry name" value="Homeodomain"/>
    <property type="match status" value="1"/>
</dbReference>
<keyword evidence="3 5" id="KW-0371">Homeobox</keyword>
<name>H2Z671_CIOSA</name>
<dbReference type="Gene3D" id="1.10.10.60">
    <property type="entry name" value="Homeodomain-like"/>
    <property type="match status" value="1"/>
</dbReference>
<dbReference type="PROSITE" id="PS50071">
    <property type="entry name" value="HOMEOBOX_2"/>
    <property type="match status" value="1"/>
</dbReference>
<dbReference type="InterPro" id="IPR050460">
    <property type="entry name" value="Distal-less_Homeobox_TF"/>
</dbReference>
<dbReference type="InterPro" id="IPR009057">
    <property type="entry name" value="Homeodomain-like_sf"/>
</dbReference>
<dbReference type="STRING" id="51511.ENSCSAVP00000013083"/>
<feature type="compositionally biased region" description="Polar residues" evidence="7">
    <location>
        <begin position="1"/>
        <end position="10"/>
    </location>
</feature>
<dbReference type="Proteomes" id="UP000007875">
    <property type="component" value="Unassembled WGS sequence"/>
</dbReference>
<proteinExistence type="inferred from homology"/>
<dbReference type="PANTHER" id="PTHR24327:SF81">
    <property type="entry name" value="HOMEOTIC PROTEIN DISTAL-LESS-RELATED"/>
    <property type="match status" value="1"/>
</dbReference>
<dbReference type="GO" id="GO:0000981">
    <property type="term" value="F:DNA-binding transcription factor activity, RNA polymerase II-specific"/>
    <property type="evidence" value="ECO:0007669"/>
    <property type="project" value="InterPro"/>
</dbReference>
<dbReference type="FunFam" id="1.10.10.60:FF:000424">
    <property type="entry name" value="ANTP homeobox protein"/>
    <property type="match status" value="1"/>
</dbReference>
<keyword evidence="10" id="KW-1185">Reference proteome</keyword>
<evidence type="ECO:0000256" key="3">
    <source>
        <dbReference type="ARBA" id="ARBA00023155"/>
    </source>
</evidence>
<comment type="subcellular location">
    <subcellularLocation>
        <location evidence="5 6">Nucleus</location>
    </subcellularLocation>
</comment>
<dbReference type="CDD" id="cd00086">
    <property type="entry name" value="homeodomain"/>
    <property type="match status" value="1"/>
</dbReference>
<evidence type="ECO:0000313" key="9">
    <source>
        <dbReference type="Ensembl" id="ENSCSAVP00000013083.1"/>
    </source>
</evidence>
<protein>
    <recommendedName>
        <fullName evidence="8">Homeobox domain-containing protein</fullName>
    </recommendedName>
</protein>
<dbReference type="OMA" id="YTSYQLQ"/>
<comment type="similarity">
    <text evidence="1">Belongs to the distal-less homeobox family.</text>
</comment>
<dbReference type="PROSITE" id="PS00027">
    <property type="entry name" value="HOMEOBOX_1"/>
    <property type="match status" value="1"/>
</dbReference>
<evidence type="ECO:0000256" key="7">
    <source>
        <dbReference type="SAM" id="MobiDB-lite"/>
    </source>
</evidence>
<dbReference type="PRINTS" id="PR00024">
    <property type="entry name" value="HOMEOBOX"/>
</dbReference>
<dbReference type="InterPro" id="IPR000047">
    <property type="entry name" value="HTH_motif"/>
</dbReference>
<dbReference type="InterPro" id="IPR017970">
    <property type="entry name" value="Homeobox_CS"/>
</dbReference>
<dbReference type="AlphaFoldDB" id="H2Z671"/>
<dbReference type="SUPFAM" id="SSF46689">
    <property type="entry name" value="Homeodomain-like"/>
    <property type="match status" value="1"/>
</dbReference>
<dbReference type="eggNOG" id="KOG0850">
    <property type="taxonomic scope" value="Eukaryota"/>
</dbReference>